<sequence>MPNEAVPMVAFRTPMRCSRTDGVVRGWPWREIACGGGPLDMEKKRCCGGDLGTGCEGEQRDGARN</sequence>
<name>A0A0A9G012_ARUDO</name>
<protein>
    <submittedName>
        <fullName evidence="1">Uncharacterized protein</fullName>
    </submittedName>
</protein>
<dbReference type="AlphaFoldDB" id="A0A0A9G012"/>
<reference evidence="1" key="2">
    <citation type="journal article" date="2015" name="Data Brief">
        <title>Shoot transcriptome of the giant reed, Arundo donax.</title>
        <authorList>
            <person name="Barrero R.A."/>
            <person name="Guerrero F.D."/>
            <person name="Moolhuijzen P."/>
            <person name="Goolsby J.A."/>
            <person name="Tidwell J."/>
            <person name="Bellgard S.E."/>
            <person name="Bellgard M.I."/>
        </authorList>
    </citation>
    <scope>NUCLEOTIDE SEQUENCE</scope>
    <source>
        <tissue evidence="1">Shoot tissue taken approximately 20 cm above the soil surface</tissue>
    </source>
</reference>
<dbReference type="EMBL" id="GBRH01180039">
    <property type="protein sequence ID" value="JAE17857.1"/>
    <property type="molecule type" value="Transcribed_RNA"/>
</dbReference>
<evidence type="ECO:0000313" key="1">
    <source>
        <dbReference type="EMBL" id="JAE17857.1"/>
    </source>
</evidence>
<organism evidence="1">
    <name type="scientific">Arundo donax</name>
    <name type="common">Giant reed</name>
    <name type="synonym">Donax arundinaceus</name>
    <dbReference type="NCBI Taxonomy" id="35708"/>
    <lineage>
        <taxon>Eukaryota</taxon>
        <taxon>Viridiplantae</taxon>
        <taxon>Streptophyta</taxon>
        <taxon>Embryophyta</taxon>
        <taxon>Tracheophyta</taxon>
        <taxon>Spermatophyta</taxon>
        <taxon>Magnoliopsida</taxon>
        <taxon>Liliopsida</taxon>
        <taxon>Poales</taxon>
        <taxon>Poaceae</taxon>
        <taxon>PACMAD clade</taxon>
        <taxon>Arundinoideae</taxon>
        <taxon>Arundineae</taxon>
        <taxon>Arundo</taxon>
    </lineage>
</organism>
<accession>A0A0A9G012</accession>
<proteinExistence type="predicted"/>
<reference evidence="1" key="1">
    <citation type="submission" date="2014-09" db="EMBL/GenBank/DDBJ databases">
        <authorList>
            <person name="Magalhaes I.L.F."/>
            <person name="Oliveira U."/>
            <person name="Santos F.R."/>
            <person name="Vidigal T.H.D.A."/>
            <person name="Brescovit A.D."/>
            <person name="Santos A.J."/>
        </authorList>
    </citation>
    <scope>NUCLEOTIDE SEQUENCE</scope>
    <source>
        <tissue evidence="1">Shoot tissue taken approximately 20 cm above the soil surface</tissue>
    </source>
</reference>